<dbReference type="CDD" id="cd02440">
    <property type="entry name" value="AdoMet_MTases"/>
    <property type="match status" value="1"/>
</dbReference>
<dbReference type="InterPro" id="IPR041698">
    <property type="entry name" value="Methyltransf_25"/>
</dbReference>
<dbReference type="GO" id="GO:0008168">
    <property type="term" value="F:methyltransferase activity"/>
    <property type="evidence" value="ECO:0007669"/>
    <property type="project" value="UniProtKB-KW"/>
</dbReference>
<protein>
    <submittedName>
        <fullName evidence="2">SAM-dependent methyltransferase</fullName>
    </submittedName>
</protein>
<dbReference type="Proteomes" id="UP000007721">
    <property type="component" value="Chromosome"/>
</dbReference>
<reference evidence="2 3" key="1">
    <citation type="submission" date="2009-01" db="EMBL/GenBank/DDBJ databases">
        <title>Complete sequence of Geobacter sp. FRC-32.</title>
        <authorList>
            <consortium name="US DOE Joint Genome Institute"/>
            <person name="Lucas S."/>
            <person name="Copeland A."/>
            <person name="Lapidus A."/>
            <person name="Glavina del Rio T."/>
            <person name="Dalin E."/>
            <person name="Tice H."/>
            <person name="Bruce D."/>
            <person name="Goodwin L."/>
            <person name="Pitluck S."/>
            <person name="Saunders E."/>
            <person name="Brettin T."/>
            <person name="Detter J.C."/>
            <person name="Han C."/>
            <person name="Larimer F."/>
            <person name="Land M."/>
            <person name="Hauser L."/>
            <person name="Kyrpides N."/>
            <person name="Ovchinnikova G."/>
            <person name="Kostka J."/>
            <person name="Richardson P."/>
        </authorList>
    </citation>
    <scope>NUCLEOTIDE SEQUENCE [LARGE SCALE GENOMIC DNA]</scope>
    <source>
        <strain evidence="3">DSM 22248 / JCM 15807 / FRC-32</strain>
    </source>
</reference>
<name>B9M0I9_GEODF</name>
<dbReference type="SUPFAM" id="SSF53335">
    <property type="entry name" value="S-adenosyl-L-methionine-dependent methyltransferases"/>
    <property type="match status" value="1"/>
</dbReference>
<gene>
    <name evidence="2" type="ordered locus">Geob_0661</name>
</gene>
<dbReference type="STRING" id="316067.Geob_0661"/>
<dbReference type="EMBL" id="CP001390">
    <property type="protein sequence ID" value="ACM19026.1"/>
    <property type="molecule type" value="Genomic_DNA"/>
</dbReference>
<dbReference type="KEGG" id="geo:Geob_0661"/>
<evidence type="ECO:0000259" key="1">
    <source>
        <dbReference type="Pfam" id="PF13649"/>
    </source>
</evidence>
<dbReference type="HOGENOM" id="CLU_1265435_0_0_7"/>
<evidence type="ECO:0000313" key="2">
    <source>
        <dbReference type="EMBL" id="ACM19026.1"/>
    </source>
</evidence>
<accession>B9M0I9</accession>
<dbReference type="Gene3D" id="3.40.50.150">
    <property type="entry name" value="Vaccinia Virus protein VP39"/>
    <property type="match status" value="1"/>
</dbReference>
<dbReference type="OrthoDB" id="334416at2"/>
<dbReference type="eggNOG" id="COG2518">
    <property type="taxonomic scope" value="Bacteria"/>
</dbReference>
<dbReference type="Pfam" id="PF13649">
    <property type="entry name" value="Methyltransf_25"/>
    <property type="match status" value="1"/>
</dbReference>
<dbReference type="RefSeq" id="WP_012645755.1">
    <property type="nucleotide sequence ID" value="NC_011979.1"/>
</dbReference>
<sequence length="218" mass="24724">MEDKYISEHIEYKDEERIRLGMMSSHRWRMDPKVLLFSMARYKFIAKMLAGKKDLLEVGCGDGWGTNIVAREVGSIHCVDMDPVLIKECEEMRTNERITFALHDLRKGPVSPARDAVYLLDVLEHLEKEDEDAFLKNVAASITADGVCIVGIPSLESQEYASKPSRATHVNCKSGNDLKATLEKYFKNVFLFSMNDEVVHTGFSKMAHYLICLCVGVR</sequence>
<dbReference type="InterPro" id="IPR029063">
    <property type="entry name" value="SAM-dependent_MTases_sf"/>
</dbReference>
<keyword evidence="2" id="KW-0808">Transferase</keyword>
<keyword evidence="2" id="KW-0489">Methyltransferase</keyword>
<keyword evidence="3" id="KW-1185">Reference proteome</keyword>
<proteinExistence type="predicted"/>
<evidence type="ECO:0000313" key="3">
    <source>
        <dbReference type="Proteomes" id="UP000007721"/>
    </source>
</evidence>
<dbReference type="GO" id="GO:0032259">
    <property type="term" value="P:methylation"/>
    <property type="evidence" value="ECO:0007669"/>
    <property type="project" value="UniProtKB-KW"/>
</dbReference>
<organism evidence="2 3">
    <name type="scientific">Geotalea daltonii (strain DSM 22248 / JCM 15807 / FRC-32)</name>
    <name type="common">Geobacter daltonii</name>
    <dbReference type="NCBI Taxonomy" id="316067"/>
    <lineage>
        <taxon>Bacteria</taxon>
        <taxon>Pseudomonadati</taxon>
        <taxon>Thermodesulfobacteriota</taxon>
        <taxon>Desulfuromonadia</taxon>
        <taxon>Geobacterales</taxon>
        <taxon>Geobacteraceae</taxon>
        <taxon>Geotalea</taxon>
    </lineage>
</organism>
<feature type="domain" description="Methyltransferase" evidence="1">
    <location>
        <begin position="56"/>
        <end position="146"/>
    </location>
</feature>
<dbReference type="AlphaFoldDB" id="B9M0I9"/>